<dbReference type="InterPro" id="IPR036390">
    <property type="entry name" value="WH_DNA-bd_sf"/>
</dbReference>
<dbReference type="PROSITE" id="PS01332">
    <property type="entry name" value="HTH_RRF2_1"/>
    <property type="match status" value="1"/>
</dbReference>
<dbReference type="PANTHER" id="PTHR33221:SF15">
    <property type="entry name" value="HTH-TYPE TRANSCRIPTIONAL REGULATOR YWGB-RELATED"/>
    <property type="match status" value="1"/>
</dbReference>
<dbReference type="AlphaFoldDB" id="I6Z5A9"/>
<dbReference type="PROSITE" id="PS51197">
    <property type="entry name" value="HTH_RRF2_2"/>
    <property type="match status" value="1"/>
</dbReference>
<dbReference type="Pfam" id="PF02082">
    <property type="entry name" value="Rrf2"/>
    <property type="match status" value="1"/>
</dbReference>
<reference evidence="1 2" key="1">
    <citation type="journal article" date="2013" name="PLoS ONE">
        <title>Genomic analysis of Melioribacter roseus, facultatively anaerobic organotrophic bacterium representing a novel deep lineage within Bacteriodetes/Chlorobi group.</title>
        <authorList>
            <person name="Kadnikov V.V."/>
            <person name="Mardanov A.V."/>
            <person name="Podosokorskaya O.A."/>
            <person name="Gavrilov S.N."/>
            <person name="Kublanov I.V."/>
            <person name="Beletsky A.V."/>
            <person name="Bonch-Osmolovskaya E.A."/>
            <person name="Ravin N.V."/>
        </authorList>
    </citation>
    <scope>NUCLEOTIDE SEQUENCE [LARGE SCALE GENOMIC DNA]</scope>
    <source>
        <strain evidence="2">JCM 17771 / P3M-2</strain>
    </source>
</reference>
<keyword evidence="2" id="KW-1185">Reference proteome</keyword>
<organism evidence="1 2">
    <name type="scientific">Melioribacter roseus (strain DSM 23840 / JCM 17771 / VKM B-2668 / P3M-2)</name>
    <dbReference type="NCBI Taxonomy" id="1191523"/>
    <lineage>
        <taxon>Bacteria</taxon>
        <taxon>Pseudomonadati</taxon>
        <taxon>Ignavibacteriota</taxon>
        <taxon>Ignavibacteria</taxon>
        <taxon>Ignavibacteriales</taxon>
        <taxon>Melioribacteraceae</taxon>
        <taxon>Melioribacter</taxon>
    </lineage>
</organism>
<proteinExistence type="predicted"/>
<sequence>MLLNSKIRYGIKALFFLTEAGENVMFTAAEISERLNVPKEFISKIMQSLTYEGILSSKKGKGGGFFLAVNPSELSFERVFKVLGYDENISECIFDMKDACKRNTCPFCNDWKSFLLEFNETLRNYSIKGNEINK</sequence>
<gene>
    <name evidence="1" type="ordered locus">MROS_1101</name>
</gene>
<dbReference type="EMBL" id="CP003557">
    <property type="protein sequence ID" value="AFN74340.1"/>
    <property type="molecule type" value="Genomic_DNA"/>
</dbReference>
<dbReference type="STRING" id="1191523.MROS_1101"/>
<dbReference type="InterPro" id="IPR036388">
    <property type="entry name" value="WH-like_DNA-bd_sf"/>
</dbReference>
<dbReference type="GO" id="GO:0003700">
    <property type="term" value="F:DNA-binding transcription factor activity"/>
    <property type="evidence" value="ECO:0007669"/>
    <property type="project" value="TreeGrafter"/>
</dbReference>
<dbReference type="PANTHER" id="PTHR33221">
    <property type="entry name" value="WINGED HELIX-TURN-HELIX TRANSCRIPTIONAL REGULATOR, RRF2 FAMILY"/>
    <property type="match status" value="1"/>
</dbReference>
<evidence type="ECO:0000313" key="2">
    <source>
        <dbReference type="Proteomes" id="UP000009011"/>
    </source>
</evidence>
<dbReference type="NCBIfam" id="TIGR00738">
    <property type="entry name" value="rrf2_super"/>
    <property type="match status" value="1"/>
</dbReference>
<dbReference type="eggNOG" id="COG1959">
    <property type="taxonomic scope" value="Bacteria"/>
</dbReference>
<name>I6Z5A9_MELRP</name>
<accession>I6Z5A9</accession>
<dbReference type="Proteomes" id="UP000009011">
    <property type="component" value="Chromosome"/>
</dbReference>
<dbReference type="InterPro" id="IPR000944">
    <property type="entry name" value="Tscrpt_reg_Rrf2"/>
</dbReference>
<dbReference type="GO" id="GO:0005829">
    <property type="term" value="C:cytosol"/>
    <property type="evidence" value="ECO:0007669"/>
    <property type="project" value="TreeGrafter"/>
</dbReference>
<dbReference type="SUPFAM" id="SSF46785">
    <property type="entry name" value="Winged helix' DNA-binding domain"/>
    <property type="match status" value="1"/>
</dbReference>
<dbReference type="KEGG" id="mro:MROS_1101"/>
<dbReference type="Gene3D" id="1.10.10.10">
    <property type="entry name" value="Winged helix-like DNA-binding domain superfamily/Winged helix DNA-binding domain"/>
    <property type="match status" value="1"/>
</dbReference>
<dbReference type="RefSeq" id="WP_014855776.1">
    <property type="nucleotide sequence ID" value="NC_018178.1"/>
</dbReference>
<evidence type="ECO:0000313" key="1">
    <source>
        <dbReference type="EMBL" id="AFN74340.1"/>
    </source>
</evidence>
<dbReference type="InterPro" id="IPR030489">
    <property type="entry name" value="TR_Rrf2-type_CS"/>
</dbReference>
<dbReference type="OrthoDB" id="9802344at2"/>
<dbReference type="HOGENOM" id="CLU_107144_1_4_10"/>
<protein>
    <submittedName>
        <fullName evidence="1">BadM/Rrf2 family transcriptional regulator</fullName>
    </submittedName>
</protein>